<reference evidence="2" key="1">
    <citation type="submission" date="2017-05" db="EMBL/GenBank/DDBJ databases">
        <title>Streptomyces olivochromogenes NBRC 3561 whole genome shotgun sequence.</title>
        <authorList>
            <person name="Dohra H."/>
            <person name="Kodani S."/>
        </authorList>
    </citation>
    <scope>NUCLEOTIDE SEQUENCE [LARGE SCALE GENOMIC DNA]</scope>
    <source>
        <strain evidence="2">NBRC 3561</strain>
    </source>
</reference>
<proteinExistence type="predicted"/>
<dbReference type="EMBL" id="BDQI01000107">
    <property type="protein sequence ID" value="GAX59059.1"/>
    <property type="molecule type" value="Genomic_DNA"/>
</dbReference>
<keyword evidence="2" id="KW-1185">Reference proteome</keyword>
<evidence type="ECO:0000313" key="2">
    <source>
        <dbReference type="Proteomes" id="UP000217446"/>
    </source>
</evidence>
<dbReference type="Proteomes" id="UP000217446">
    <property type="component" value="Unassembled WGS sequence"/>
</dbReference>
<dbReference type="AlphaFoldDB" id="A0A286TT01"/>
<protein>
    <submittedName>
        <fullName evidence="1">Uncharacterized protein</fullName>
    </submittedName>
</protein>
<organism evidence="1 2">
    <name type="scientific">Streptomyces olivochromogenes</name>
    <dbReference type="NCBI Taxonomy" id="1963"/>
    <lineage>
        <taxon>Bacteria</taxon>
        <taxon>Bacillati</taxon>
        <taxon>Actinomycetota</taxon>
        <taxon>Actinomycetes</taxon>
        <taxon>Kitasatosporales</taxon>
        <taxon>Streptomycetaceae</taxon>
        <taxon>Streptomyces</taxon>
    </lineage>
</organism>
<accession>A0A286TT01</accession>
<comment type="caution">
    <text evidence="1">The sequence shown here is derived from an EMBL/GenBank/DDBJ whole genome shotgun (WGS) entry which is preliminary data.</text>
</comment>
<evidence type="ECO:0000313" key="1">
    <source>
        <dbReference type="EMBL" id="GAX59059.1"/>
    </source>
</evidence>
<gene>
    <name evidence="1" type="ORF">SO3561_10636</name>
</gene>
<name>A0A286TT01_STROL</name>
<sequence>MTGTSPASGDVLEPVRQHFRDPANEIDVGPGWRQLVLECHEAVVAEFPEYEHRAIKQKLGSLAFQALPRPWKPGGNWTHPEYARLHAVTDAFADRSEGICERCGADGSLREGRRILLVLCDQCETLVPGHGRL</sequence>